<dbReference type="InterPro" id="IPR011990">
    <property type="entry name" value="TPR-like_helical_dom_sf"/>
</dbReference>
<gene>
    <name evidence="1" type="ORF">CW751_02340</name>
</gene>
<accession>A0A2I0R716</accession>
<dbReference type="SUPFAM" id="SSF48452">
    <property type="entry name" value="TPR-like"/>
    <property type="match status" value="1"/>
</dbReference>
<dbReference type="Pfam" id="PF12895">
    <property type="entry name" value="ANAPC3"/>
    <property type="match status" value="1"/>
</dbReference>
<dbReference type="Pfam" id="PF13181">
    <property type="entry name" value="TPR_8"/>
    <property type="match status" value="1"/>
</dbReference>
<evidence type="ECO:0000313" key="1">
    <source>
        <dbReference type="EMBL" id="PKR82190.1"/>
    </source>
</evidence>
<dbReference type="Gene3D" id="1.25.40.10">
    <property type="entry name" value="Tetratricopeptide repeat domain"/>
    <property type="match status" value="1"/>
</dbReference>
<dbReference type="SMART" id="SM00028">
    <property type="entry name" value="TPR"/>
    <property type="match status" value="3"/>
</dbReference>
<dbReference type="EMBL" id="PJNI01000001">
    <property type="protein sequence ID" value="PKR82190.1"/>
    <property type="molecule type" value="Genomic_DNA"/>
</dbReference>
<organism evidence="1 2">
    <name type="scientific">Brumimicrobium salinarum</name>
    <dbReference type="NCBI Taxonomy" id="2058658"/>
    <lineage>
        <taxon>Bacteria</taxon>
        <taxon>Pseudomonadati</taxon>
        <taxon>Bacteroidota</taxon>
        <taxon>Flavobacteriia</taxon>
        <taxon>Flavobacteriales</taxon>
        <taxon>Crocinitomicaceae</taxon>
        <taxon>Brumimicrobium</taxon>
    </lineage>
</organism>
<evidence type="ECO:0000313" key="2">
    <source>
        <dbReference type="Proteomes" id="UP000236654"/>
    </source>
</evidence>
<comment type="caution">
    <text evidence="1">The sequence shown here is derived from an EMBL/GenBank/DDBJ whole genome shotgun (WGS) entry which is preliminary data.</text>
</comment>
<dbReference type="OrthoDB" id="1399920at2"/>
<name>A0A2I0R716_9FLAO</name>
<keyword evidence="2" id="KW-1185">Reference proteome</keyword>
<dbReference type="AlphaFoldDB" id="A0A2I0R716"/>
<dbReference type="RefSeq" id="WP_101333335.1">
    <property type="nucleotide sequence ID" value="NZ_PJNI01000001.1"/>
</dbReference>
<reference evidence="1 2" key="1">
    <citation type="submission" date="2017-12" db="EMBL/GenBank/DDBJ databases">
        <title>The draft genome sequence of Brumimicrobium saltpan LHR20.</title>
        <authorList>
            <person name="Do Z.-J."/>
            <person name="Luo H.-R."/>
        </authorList>
    </citation>
    <scope>NUCLEOTIDE SEQUENCE [LARGE SCALE GENOMIC DNA]</scope>
    <source>
        <strain evidence="1 2">LHR20</strain>
    </source>
</reference>
<proteinExistence type="predicted"/>
<dbReference type="Proteomes" id="UP000236654">
    <property type="component" value="Unassembled WGS sequence"/>
</dbReference>
<protein>
    <submittedName>
        <fullName evidence="1">Uncharacterized protein</fullName>
    </submittedName>
</protein>
<dbReference type="InterPro" id="IPR019734">
    <property type="entry name" value="TPR_rpt"/>
</dbReference>
<sequence length="167" mass="19537">MFRSEKNDDAVYFALAEIAKEENKIGEALNFYQNAFGIDTSNVIYLQELAFMQAEKTNFEEAEVLFRKLCKKEPRNLDFIYGYSKVLIYNKQYEQAIKQLTKLQDQAGTVPELMMMKADLYMELKNHQKAEEALLQLKDEFPSNQEVLDKIVAFYKQQGEEGKAKKY</sequence>